<keyword evidence="2" id="KW-0732">Signal</keyword>
<organism evidence="3 4">
    <name type="scientific">Thiohalobacter thiocyanaticus</name>
    <dbReference type="NCBI Taxonomy" id="585455"/>
    <lineage>
        <taxon>Bacteria</taxon>
        <taxon>Pseudomonadati</taxon>
        <taxon>Pseudomonadota</taxon>
        <taxon>Gammaproteobacteria</taxon>
        <taxon>Thiohalobacterales</taxon>
        <taxon>Thiohalobacteraceae</taxon>
        <taxon>Thiohalobacter</taxon>
    </lineage>
</organism>
<proteinExistence type="predicted"/>
<dbReference type="AlphaFoldDB" id="A0A426QKQ9"/>
<dbReference type="Proteomes" id="UP000287798">
    <property type="component" value="Unassembled WGS sequence"/>
</dbReference>
<accession>A0A426QKQ9</accession>
<dbReference type="RefSeq" id="WP_125181685.1">
    <property type="nucleotide sequence ID" value="NZ_QZMU01000001.1"/>
</dbReference>
<evidence type="ECO:0000256" key="1">
    <source>
        <dbReference type="SAM" id="MobiDB-lite"/>
    </source>
</evidence>
<comment type="caution">
    <text evidence="3">The sequence shown here is derived from an EMBL/GenBank/DDBJ whole genome shotgun (WGS) entry which is preliminary data.</text>
</comment>
<feature type="chain" id="PRO_5019204161" evidence="2">
    <location>
        <begin position="30"/>
        <end position="128"/>
    </location>
</feature>
<feature type="signal peptide" evidence="2">
    <location>
        <begin position="1"/>
        <end position="29"/>
    </location>
</feature>
<reference evidence="3 4" key="1">
    <citation type="journal article" date="2010" name="Int. J. Syst. Evol. Microbiol.">
        <title>Thiohalobacter thiocyanaticus gen. nov., sp. nov., a moderately halophilic, sulfur-oxidizing gammaproteobacterium from hypersaline lakes, that utilizes thiocyanate.</title>
        <authorList>
            <person name="Sorokin D.Y."/>
            <person name="Kovaleva O.L."/>
            <person name="Tourova T.P."/>
            <person name="Muyzer G."/>
        </authorList>
    </citation>
    <scope>NUCLEOTIDE SEQUENCE [LARGE SCALE GENOMIC DNA]</scope>
    <source>
        <strain evidence="3 4">Hrh1</strain>
    </source>
</reference>
<evidence type="ECO:0000313" key="4">
    <source>
        <dbReference type="Proteomes" id="UP000287798"/>
    </source>
</evidence>
<name>A0A426QKQ9_9GAMM</name>
<protein>
    <submittedName>
        <fullName evidence="3">Uncharacterized protein</fullName>
    </submittedName>
</protein>
<sequence length="128" mass="13391">MRSHPLQLHRLLLIACLALLQLFVPLVHAHTGDSHQTGVHVHIFGADQDSDTPVLSADPGIEVDIEPMRRESGNITPGPDIPPLSVASPEIPACSVPGTPAGAPALIHTSDSDPDVNPPRGPPAAPLR</sequence>
<evidence type="ECO:0000256" key="2">
    <source>
        <dbReference type="SAM" id="SignalP"/>
    </source>
</evidence>
<gene>
    <name evidence="3" type="ORF">D6C00_10535</name>
</gene>
<evidence type="ECO:0000313" key="3">
    <source>
        <dbReference type="EMBL" id="RRQ22342.1"/>
    </source>
</evidence>
<feature type="region of interest" description="Disordered" evidence="1">
    <location>
        <begin position="70"/>
        <end position="128"/>
    </location>
</feature>
<feature type="compositionally biased region" description="Pro residues" evidence="1">
    <location>
        <begin position="116"/>
        <end position="128"/>
    </location>
</feature>
<dbReference type="EMBL" id="QZMU01000001">
    <property type="protein sequence ID" value="RRQ22342.1"/>
    <property type="molecule type" value="Genomic_DNA"/>
</dbReference>
<keyword evidence="4" id="KW-1185">Reference proteome</keyword>